<dbReference type="GO" id="GO:0005912">
    <property type="term" value="C:adherens junction"/>
    <property type="evidence" value="ECO:0007669"/>
    <property type="project" value="UniProtKB-SubCell"/>
</dbReference>
<keyword evidence="4" id="KW-0165">Cleavage on pair of basic residues</keyword>
<evidence type="ECO:0000256" key="5">
    <source>
        <dbReference type="ARBA" id="ARBA00022692"/>
    </source>
</evidence>
<sequence length="525" mass="58040">MSVPESVPVGSVVGRIWAKDRDIGVNAEMKYSIIDGDGRDTFDISTDPTNLFGIITVKKPLNFEKKPSYTLKVEGANTHLDPAFRHRGPFKDVTIVHVSVEDVDEPPVFDLPAYYIELPEDAEVGTMVKTVSARDPDAANNTVRYSIERSSDPEKYFYIEITSGSLMTVRSLDREQIGWHNITILAMEMNNPTQIASVSVAVKVLDVNDNPPSLTHYLETYVCDNAKAGQLIQTVTAVDPDEPLGGHHFSYSLAPESPTNPNFTLRDNQDNTAWILTRRGGWSQKDQTVFYLPITVTDGEQPVQSSTSTLTIKVCSCNPEGNVMSCTAEAYSLPASLSRGALIAILACIFVLLVLILLMLSLRTHRKKPYLCDEEENVHENIVRYDDEGGGEEDTEAFDIAALWNSREAHHNLAKMRQDMLPEIESLSRYVPQACVMGGGADSSVHGYVLAKLLEADVDPCAPPYDSLQTYAYEGEGSVAESLSSLQSGASNTDHEYDYLNDWGPRFKKLAEMYGVLEANIPPTW</sequence>
<dbReference type="GO" id="GO:0045296">
    <property type="term" value="F:cadherin binding"/>
    <property type="evidence" value="ECO:0007669"/>
    <property type="project" value="TreeGrafter"/>
</dbReference>
<dbReference type="InterPro" id="IPR027397">
    <property type="entry name" value="Catenin-bd_sf"/>
</dbReference>
<keyword evidence="13 19" id="KW-0472">Membrane</keyword>
<keyword evidence="3" id="KW-1003">Cell membrane</keyword>
<dbReference type="PROSITE" id="PS50268">
    <property type="entry name" value="CADHERIN_2"/>
    <property type="match status" value="3"/>
</dbReference>
<evidence type="ECO:0000256" key="2">
    <source>
        <dbReference type="ARBA" id="ARBA00004536"/>
    </source>
</evidence>
<dbReference type="SMART" id="SM00112">
    <property type="entry name" value="CA"/>
    <property type="match status" value="3"/>
</dbReference>
<feature type="domain" description="Cadherin" evidence="20">
    <location>
        <begin position="214"/>
        <end position="336"/>
    </location>
</feature>
<evidence type="ECO:0000256" key="11">
    <source>
        <dbReference type="ARBA" id="ARBA00022949"/>
    </source>
</evidence>
<dbReference type="InterPro" id="IPR002126">
    <property type="entry name" value="Cadherin-like_dom"/>
</dbReference>
<dbReference type="GO" id="GO:0008013">
    <property type="term" value="F:beta-catenin binding"/>
    <property type="evidence" value="ECO:0007669"/>
    <property type="project" value="TreeGrafter"/>
</dbReference>
<keyword evidence="10 18" id="KW-0130">Cell adhesion</keyword>
<dbReference type="GO" id="GO:0000902">
    <property type="term" value="P:cell morphogenesis"/>
    <property type="evidence" value="ECO:0007669"/>
    <property type="project" value="TreeGrafter"/>
</dbReference>
<keyword evidence="22" id="KW-1185">Reference proteome</keyword>
<dbReference type="PRINTS" id="PR00205">
    <property type="entry name" value="CADHERIN"/>
</dbReference>
<dbReference type="Pfam" id="PF01049">
    <property type="entry name" value="CADH_Y-type_LIR"/>
    <property type="match status" value="1"/>
</dbReference>
<keyword evidence="7" id="KW-0732">Signal</keyword>
<dbReference type="GO" id="GO:0002009">
    <property type="term" value="P:morphogenesis of an epithelium"/>
    <property type="evidence" value="ECO:0007669"/>
    <property type="project" value="UniProtKB-ARBA"/>
</dbReference>
<keyword evidence="8" id="KW-0677">Repeat</keyword>
<keyword evidence="9 17" id="KW-0106">Calcium</keyword>
<dbReference type="SUPFAM" id="SSF49313">
    <property type="entry name" value="Cadherin-like"/>
    <property type="match status" value="3"/>
</dbReference>
<feature type="transmembrane region" description="Helical" evidence="19">
    <location>
        <begin position="341"/>
        <end position="360"/>
    </location>
</feature>
<dbReference type="FunFam" id="2.60.40.60:FF:000012">
    <property type="entry name" value="Cadherin 24"/>
    <property type="match status" value="1"/>
</dbReference>
<evidence type="ECO:0000256" key="7">
    <source>
        <dbReference type="ARBA" id="ARBA00022729"/>
    </source>
</evidence>
<dbReference type="PROSITE" id="PS00232">
    <property type="entry name" value="CADHERIN_1"/>
    <property type="match status" value="1"/>
</dbReference>
<evidence type="ECO:0000256" key="9">
    <source>
        <dbReference type="ARBA" id="ARBA00022837"/>
    </source>
</evidence>
<dbReference type="Proteomes" id="UP001187415">
    <property type="component" value="Unassembled WGS sequence"/>
</dbReference>
<dbReference type="PANTHER" id="PTHR24027">
    <property type="entry name" value="CADHERIN-23"/>
    <property type="match status" value="1"/>
</dbReference>
<protein>
    <recommendedName>
        <fullName evidence="16">Cadherin-20</fullName>
    </recommendedName>
</protein>
<evidence type="ECO:0000256" key="12">
    <source>
        <dbReference type="ARBA" id="ARBA00022989"/>
    </source>
</evidence>
<comment type="caution">
    <text evidence="21">The sequence shown here is derived from an EMBL/GenBank/DDBJ whole genome shotgun (WGS) entry which is preliminary data.</text>
</comment>
<feature type="domain" description="Cadherin" evidence="20">
    <location>
        <begin position="110"/>
        <end position="214"/>
    </location>
</feature>
<dbReference type="FunFam" id="4.10.900.10:FF:000001">
    <property type="entry name" value="Cadherin 2"/>
    <property type="match status" value="1"/>
</dbReference>
<evidence type="ECO:0000256" key="8">
    <source>
        <dbReference type="ARBA" id="ARBA00022737"/>
    </source>
</evidence>
<keyword evidence="14" id="KW-0325">Glycoprotein</keyword>
<evidence type="ECO:0000256" key="13">
    <source>
        <dbReference type="ARBA" id="ARBA00023136"/>
    </source>
</evidence>
<evidence type="ECO:0000256" key="4">
    <source>
        <dbReference type="ARBA" id="ARBA00022685"/>
    </source>
</evidence>
<dbReference type="FunFam" id="2.60.40.60:FF:000017">
    <property type="entry name" value="Cadherin 24"/>
    <property type="match status" value="1"/>
</dbReference>
<accession>A0AA88NNI6</accession>
<dbReference type="Gene3D" id="2.60.40.60">
    <property type="entry name" value="Cadherins"/>
    <property type="match status" value="3"/>
</dbReference>
<name>A0AA88NNI6_CHASR</name>
<evidence type="ECO:0000256" key="3">
    <source>
        <dbReference type="ARBA" id="ARBA00022475"/>
    </source>
</evidence>
<dbReference type="GO" id="GO:0016342">
    <property type="term" value="C:catenin complex"/>
    <property type="evidence" value="ECO:0007669"/>
    <property type="project" value="TreeGrafter"/>
</dbReference>
<dbReference type="GO" id="GO:0007043">
    <property type="term" value="P:cell-cell junction assembly"/>
    <property type="evidence" value="ECO:0007669"/>
    <property type="project" value="TreeGrafter"/>
</dbReference>
<evidence type="ECO:0000256" key="14">
    <source>
        <dbReference type="ARBA" id="ARBA00023180"/>
    </source>
</evidence>
<dbReference type="GO" id="GO:0034332">
    <property type="term" value="P:adherens junction organization"/>
    <property type="evidence" value="ECO:0007669"/>
    <property type="project" value="TreeGrafter"/>
</dbReference>
<dbReference type="GO" id="GO:0016339">
    <property type="term" value="P:calcium-dependent cell-cell adhesion via plasma membrane cell adhesion molecules"/>
    <property type="evidence" value="ECO:0007669"/>
    <property type="project" value="TreeGrafter"/>
</dbReference>
<evidence type="ECO:0000256" key="17">
    <source>
        <dbReference type="PROSITE-ProRule" id="PRU00043"/>
    </source>
</evidence>
<reference evidence="21" key="1">
    <citation type="submission" date="2023-07" db="EMBL/GenBank/DDBJ databases">
        <title>Chromosome-level Genome Assembly of Striped Snakehead (Channa striata).</title>
        <authorList>
            <person name="Liu H."/>
        </authorList>
    </citation>
    <scope>NUCLEOTIDE SEQUENCE</scope>
    <source>
        <strain evidence="21">Gz</strain>
        <tissue evidence="21">Muscle</tissue>
    </source>
</reference>
<dbReference type="GO" id="GO:0007156">
    <property type="term" value="P:homophilic cell adhesion via plasma membrane adhesion molecules"/>
    <property type="evidence" value="ECO:0007669"/>
    <property type="project" value="InterPro"/>
</dbReference>
<evidence type="ECO:0000259" key="20">
    <source>
        <dbReference type="PROSITE" id="PS50268"/>
    </source>
</evidence>
<evidence type="ECO:0000256" key="1">
    <source>
        <dbReference type="ARBA" id="ARBA00004251"/>
    </source>
</evidence>
<dbReference type="InterPro" id="IPR039808">
    <property type="entry name" value="Cadherin"/>
</dbReference>
<keyword evidence="11" id="KW-0965">Cell junction</keyword>
<dbReference type="InterPro" id="IPR000233">
    <property type="entry name" value="Cadherin_Y-type_LIR"/>
</dbReference>
<evidence type="ECO:0000256" key="16">
    <source>
        <dbReference type="ARBA" id="ARBA00040456"/>
    </source>
</evidence>
<proteinExistence type="predicted"/>
<dbReference type="GO" id="GO:0016477">
    <property type="term" value="P:cell migration"/>
    <property type="evidence" value="ECO:0007669"/>
    <property type="project" value="TreeGrafter"/>
</dbReference>
<keyword evidence="12 19" id="KW-1133">Transmembrane helix</keyword>
<comment type="function">
    <text evidence="15">Cadherins are calcium-dependent cell adhesion proteins. They preferentially interact with themselves in a homophilic manner in connecting cells; cadherins may thus contribute to the sorting of heterogeneous cell types.</text>
</comment>
<evidence type="ECO:0000313" key="21">
    <source>
        <dbReference type="EMBL" id="KAK2859735.1"/>
    </source>
</evidence>
<feature type="domain" description="Cadherin" evidence="20">
    <location>
        <begin position="2"/>
        <end position="109"/>
    </location>
</feature>
<evidence type="ECO:0000256" key="6">
    <source>
        <dbReference type="ARBA" id="ARBA00022723"/>
    </source>
</evidence>
<dbReference type="GO" id="GO:0005509">
    <property type="term" value="F:calcium ion binding"/>
    <property type="evidence" value="ECO:0007669"/>
    <property type="project" value="UniProtKB-UniRule"/>
</dbReference>
<organism evidence="21 22">
    <name type="scientific">Channa striata</name>
    <name type="common">Snakehead murrel</name>
    <name type="synonym">Ophicephalus striatus</name>
    <dbReference type="NCBI Taxonomy" id="64152"/>
    <lineage>
        <taxon>Eukaryota</taxon>
        <taxon>Metazoa</taxon>
        <taxon>Chordata</taxon>
        <taxon>Craniata</taxon>
        <taxon>Vertebrata</taxon>
        <taxon>Euteleostomi</taxon>
        <taxon>Actinopterygii</taxon>
        <taxon>Neopterygii</taxon>
        <taxon>Teleostei</taxon>
        <taxon>Neoteleostei</taxon>
        <taxon>Acanthomorphata</taxon>
        <taxon>Anabantaria</taxon>
        <taxon>Anabantiformes</taxon>
        <taxon>Channoidei</taxon>
        <taxon>Channidae</taxon>
        <taxon>Channa</taxon>
    </lineage>
</organism>
<evidence type="ECO:0000313" key="22">
    <source>
        <dbReference type="Proteomes" id="UP001187415"/>
    </source>
</evidence>
<dbReference type="Pfam" id="PF00028">
    <property type="entry name" value="Cadherin"/>
    <property type="match status" value="3"/>
</dbReference>
<evidence type="ECO:0000256" key="15">
    <source>
        <dbReference type="ARBA" id="ARBA00037319"/>
    </source>
</evidence>
<evidence type="ECO:0000256" key="10">
    <source>
        <dbReference type="ARBA" id="ARBA00022889"/>
    </source>
</evidence>
<evidence type="ECO:0000256" key="18">
    <source>
        <dbReference type="RuleBase" id="RU003318"/>
    </source>
</evidence>
<dbReference type="InterPro" id="IPR015919">
    <property type="entry name" value="Cadherin-like_sf"/>
</dbReference>
<dbReference type="AlphaFoldDB" id="A0AA88NNI6"/>
<comment type="subcellular location">
    <subcellularLocation>
        <location evidence="2">Cell junction</location>
        <location evidence="2">Adherens junction</location>
    </subcellularLocation>
    <subcellularLocation>
        <location evidence="1 18">Cell membrane</location>
        <topology evidence="1 18">Single-pass type I membrane protein</topology>
    </subcellularLocation>
</comment>
<gene>
    <name evidence="21" type="ORF">Q5P01_004355</name>
</gene>
<keyword evidence="5 18" id="KW-0812">Transmembrane</keyword>
<dbReference type="InterPro" id="IPR020894">
    <property type="entry name" value="Cadherin_CS"/>
</dbReference>
<dbReference type="Gene3D" id="4.10.900.10">
    <property type="entry name" value="TCF3-CBD (Catenin binding domain)"/>
    <property type="match status" value="1"/>
</dbReference>
<dbReference type="GO" id="GO:0044331">
    <property type="term" value="P:cell-cell adhesion mediated by cadherin"/>
    <property type="evidence" value="ECO:0007669"/>
    <property type="project" value="TreeGrafter"/>
</dbReference>
<dbReference type="EMBL" id="JAUPFM010000002">
    <property type="protein sequence ID" value="KAK2859735.1"/>
    <property type="molecule type" value="Genomic_DNA"/>
</dbReference>
<dbReference type="CDD" id="cd11304">
    <property type="entry name" value="Cadherin_repeat"/>
    <property type="match status" value="3"/>
</dbReference>
<dbReference type="FunFam" id="2.60.40.60:FF:000014">
    <property type="entry name" value="Cadherin 8"/>
    <property type="match status" value="1"/>
</dbReference>
<keyword evidence="6" id="KW-0479">Metal-binding</keyword>
<evidence type="ECO:0000256" key="19">
    <source>
        <dbReference type="SAM" id="Phobius"/>
    </source>
</evidence>
<dbReference type="PANTHER" id="PTHR24027:SF84">
    <property type="entry name" value="CADHERIN-20"/>
    <property type="match status" value="1"/>
</dbReference>